<evidence type="ECO:0000313" key="2">
    <source>
        <dbReference type="Proteomes" id="UP000006804"/>
    </source>
</evidence>
<dbReference type="SUPFAM" id="SSF103007">
    <property type="entry name" value="Hypothetical protein TT1725"/>
    <property type="match status" value="1"/>
</dbReference>
<organism evidence="1 2">
    <name type="scientific">Pseudothermotoga thermarum DSM 5069</name>
    <dbReference type="NCBI Taxonomy" id="688269"/>
    <lineage>
        <taxon>Bacteria</taxon>
        <taxon>Thermotogati</taxon>
        <taxon>Thermotogota</taxon>
        <taxon>Thermotogae</taxon>
        <taxon>Thermotogales</taxon>
        <taxon>Thermotogaceae</taxon>
        <taxon>Pseudothermotoga</taxon>
    </lineage>
</organism>
<dbReference type="PANTHER" id="PTHR36441">
    <property type="entry name" value="HYPOTHETICAL CYTOSOLIC PROTEIN"/>
    <property type="match status" value="1"/>
</dbReference>
<sequence>MHAAIVNYKIRLFGIKTLKEKRSLMKHLINELRSKFNVSVSEVGLCDSTNWAEIGVAVVSSSQEVVENTIQNVTLLIENSDGIEVEEIDRESW</sequence>
<dbReference type="Pfam" id="PF04456">
    <property type="entry name" value="DUF503"/>
    <property type="match status" value="1"/>
</dbReference>
<evidence type="ECO:0008006" key="3">
    <source>
        <dbReference type="Google" id="ProtNLM"/>
    </source>
</evidence>
<reference evidence="1 2" key="1">
    <citation type="submission" date="2010-11" db="EMBL/GenBank/DDBJ databases">
        <title>The complete genome of Thermotoga thermarum DSM 5069.</title>
        <authorList>
            <consortium name="US DOE Joint Genome Institute (JGI-PGF)"/>
            <person name="Lucas S."/>
            <person name="Copeland A."/>
            <person name="Lapidus A."/>
            <person name="Bruce D."/>
            <person name="Goodwin L."/>
            <person name="Pitluck S."/>
            <person name="Kyrpides N."/>
            <person name="Mavromatis K."/>
            <person name="Ivanova N."/>
            <person name="Zeytun A."/>
            <person name="Brettin T."/>
            <person name="Detter J.C."/>
            <person name="Tapia R."/>
            <person name="Han C."/>
            <person name="Land M."/>
            <person name="Hauser L."/>
            <person name="Markowitz V."/>
            <person name="Cheng J.-F."/>
            <person name="Hugenholtz P."/>
            <person name="Woyke T."/>
            <person name="Wu D."/>
            <person name="Spring S."/>
            <person name="Schroeder M."/>
            <person name="Brambilla E."/>
            <person name="Klenk H.-P."/>
            <person name="Eisen J.A."/>
        </authorList>
    </citation>
    <scope>NUCLEOTIDE SEQUENCE [LARGE SCALE GENOMIC DNA]</scope>
    <source>
        <strain evidence="1 2">DSM 5069</strain>
    </source>
</reference>
<dbReference type="Gene3D" id="3.30.70.1120">
    <property type="entry name" value="TT1725-like"/>
    <property type="match status" value="1"/>
</dbReference>
<gene>
    <name evidence="1" type="ORF">Theth_0576</name>
</gene>
<accession>F7YXM2</accession>
<dbReference type="EMBL" id="CP002351">
    <property type="protein sequence ID" value="AEH50664.1"/>
    <property type="molecule type" value="Genomic_DNA"/>
</dbReference>
<dbReference type="InterPro" id="IPR036746">
    <property type="entry name" value="TT1725-like_sf"/>
</dbReference>
<dbReference type="AlphaFoldDB" id="F7YXM2"/>
<proteinExistence type="predicted"/>
<dbReference type="InterPro" id="IPR007546">
    <property type="entry name" value="DUF503"/>
</dbReference>
<protein>
    <recommendedName>
        <fullName evidence="3">DUF503 domain-containing protein</fullName>
    </recommendedName>
</protein>
<dbReference type="PANTHER" id="PTHR36441:SF1">
    <property type="entry name" value="DUF503 DOMAIN-CONTAINING PROTEIN"/>
    <property type="match status" value="1"/>
</dbReference>
<dbReference type="Proteomes" id="UP000006804">
    <property type="component" value="Chromosome"/>
</dbReference>
<dbReference type="KEGG" id="tta:Theth_0576"/>
<dbReference type="RefSeq" id="WP_013931887.1">
    <property type="nucleotide sequence ID" value="NC_015707.1"/>
</dbReference>
<name>F7YXM2_9THEM</name>
<dbReference type="PATRIC" id="fig|688269.3.peg.598"/>
<dbReference type="STRING" id="688269.Theth_0576"/>
<dbReference type="OrthoDB" id="9809023at2"/>
<dbReference type="eggNOG" id="COG1550">
    <property type="taxonomic scope" value="Bacteria"/>
</dbReference>
<evidence type="ECO:0000313" key="1">
    <source>
        <dbReference type="EMBL" id="AEH50664.1"/>
    </source>
</evidence>
<dbReference type="HOGENOM" id="CLU_149981_3_0_0"/>
<keyword evidence="2" id="KW-1185">Reference proteome</keyword>